<sequence length="372" mass="39007">MKFSIAAIPAALALYASTFVAAKPIIPFKGRGCINSISDKLKATLEDDFRSQRSSLSFLGGGKTSSAVNVYFHVISKDDTVEGGNLSNDTINAQMAVINAAYQSTGVNFNLKEVTRNLNPTWFDNVGPANSYQKQMKESLRKGGAADLNVYSVSFGADPGLLGYATFPADYKTAPKDDGVVILHTTVPGGAQAEFNLGHTLTHEVGHWVGLYHTFQGGCSSTGDMVDDTPAESSPASGCPVGRDSCPGGGVDPIHNFMDYSFDSCMNQFTPGQGKRMREQFAVYRKKQITAPQLPPSPAPTSVESTSPTVEPTTDASTSAAPTYTDGTSTTVESTPSESSETSTVTDAPATGAGEASSTGVAEEQPTTPPVV</sequence>
<keyword evidence="13" id="KW-1185">Reference proteome</keyword>
<evidence type="ECO:0000259" key="11">
    <source>
        <dbReference type="Pfam" id="PF05572"/>
    </source>
</evidence>
<dbReference type="GO" id="GO:0046872">
    <property type="term" value="F:metal ion binding"/>
    <property type="evidence" value="ECO:0007669"/>
    <property type="project" value="UniProtKB-KW"/>
</dbReference>
<dbReference type="InterPro" id="IPR024079">
    <property type="entry name" value="MetalloPept_cat_dom_sf"/>
</dbReference>
<keyword evidence="4 10" id="KW-0732">Signal</keyword>
<dbReference type="InterPro" id="IPR008754">
    <property type="entry name" value="Peptidase_M43"/>
</dbReference>
<name>A0A4Q2DT85_9AGAR</name>
<evidence type="ECO:0000256" key="6">
    <source>
        <dbReference type="ARBA" id="ARBA00022833"/>
    </source>
</evidence>
<keyword evidence="5" id="KW-0378">Hydrolase</keyword>
<dbReference type="PANTHER" id="PTHR47466">
    <property type="match status" value="1"/>
</dbReference>
<dbReference type="Gene3D" id="3.40.390.10">
    <property type="entry name" value="Collagenase (Catalytic Domain)"/>
    <property type="match status" value="1"/>
</dbReference>
<organism evidence="12 13">
    <name type="scientific">Candolleomyces aberdarensis</name>
    <dbReference type="NCBI Taxonomy" id="2316362"/>
    <lineage>
        <taxon>Eukaryota</taxon>
        <taxon>Fungi</taxon>
        <taxon>Dikarya</taxon>
        <taxon>Basidiomycota</taxon>
        <taxon>Agaricomycotina</taxon>
        <taxon>Agaricomycetes</taxon>
        <taxon>Agaricomycetidae</taxon>
        <taxon>Agaricales</taxon>
        <taxon>Agaricineae</taxon>
        <taxon>Psathyrellaceae</taxon>
        <taxon>Candolleomyces</taxon>
    </lineage>
</organism>
<evidence type="ECO:0000256" key="10">
    <source>
        <dbReference type="SAM" id="SignalP"/>
    </source>
</evidence>
<gene>
    <name evidence="12" type="ORF">EST38_g3798</name>
</gene>
<keyword evidence="3" id="KW-0479">Metal-binding</keyword>
<evidence type="ECO:0000256" key="1">
    <source>
        <dbReference type="ARBA" id="ARBA00008721"/>
    </source>
</evidence>
<evidence type="ECO:0000256" key="5">
    <source>
        <dbReference type="ARBA" id="ARBA00022801"/>
    </source>
</evidence>
<evidence type="ECO:0000256" key="7">
    <source>
        <dbReference type="ARBA" id="ARBA00023049"/>
    </source>
</evidence>
<feature type="domain" description="Peptidase M43 pregnancy-associated plasma-A" evidence="11">
    <location>
        <begin position="194"/>
        <end position="280"/>
    </location>
</feature>
<feature type="compositionally biased region" description="Polar residues" evidence="9">
    <location>
        <begin position="300"/>
        <end position="311"/>
    </location>
</feature>
<reference evidence="12 13" key="1">
    <citation type="submission" date="2019-01" db="EMBL/GenBank/DDBJ databases">
        <title>Draft genome sequence of Psathyrella aberdarensis IHI B618.</title>
        <authorList>
            <person name="Buettner E."/>
            <person name="Kellner H."/>
        </authorList>
    </citation>
    <scope>NUCLEOTIDE SEQUENCE [LARGE SCALE GENOMIC DNA]</scope>
    <source>
        <strain evidence="12 13">IHI B618</strain>
    </source>
</reference>
<dbReference type="CDD" id="cd04275">
    <property type="entry name" value="ZnMc_pappalysin_like"/>
    <property type="match status" value="1"/>
</dbReference>
<feature type="region of interest" description="Disordered" evidence="9">
    <location>
        <begin position="289"/>
        <end position="372"/>
    </location>
</feature>
<dbReference type="OrthoDB" id="536211at2759"/>
<dbReference type="AlphaFoldDB" id="A0A4Q2DT85"/>
<keyword evidence="2" id="KW-0645">Protease</keyword>
<keyword evidence="8" id="KW-1015">Disulfide bond</keyword>
<proteinExistence type="inferred from homology"/>
<accession>A0A4Q2DT85</accession>
<evidence type="ECO:0000313" key="12">
    <source>
        <dbReference type="EMBL" id="RXW22065.1"/>
    </source>
</evidence>
<evidence type="ECO:0000256" key="2">
    <source>
        <dbReference type="ARBA" id="ARBA00022670"/>
    </source>
</evidence>
<feature type="signal peptide" evidence="10">
    <location>
        <begin position="1"/>
        <end position="22"/>
    </location>
</feature>
<comment type="similarity">
    <text evidence="1">Belongs to the peptidase M43B family.</text>
</comment>
<evidence type="ECO:0000256" key="3">
    <source>
        <dbReference type="ARBA" id="ARBA00022723"/>
    </source>
</evidence>
<keyword evidence="7" id="KW-0482">Metalloprotease</keyword>
<dbReference type="GO" id="GO:0008237">
    <property type="term" value="F:metallopeptidase activity"/>
    <property type="evidence" value="ECO:0007669"/>
    <property type="project" value="UniProtKB-KW"/>
</dbReference>
<dbReference type="Pfam" id="PF05572">
    <property type="entry name" value="Peptidase_M43"/>
    <property type="match status" value="1"/>
</dbReference>
<dbReference type="SUPFAM" id="SSF55486">
    <property type="entry name" value="Metalloproteases ('zincins'), catalytic domain"/>
    <property type="match status" value="1"/>
</dbReference>
<evidence type="ECO:0000313" key="13">
    <source>
        <dbReference type="Proteomes" id="UP000290288"/>
    </source>
</evidence>
<evidence type="ECO:0000256" key="4">
    <source>
        <dbReference type="ARBA" id="ARBA00022729"/>
    </source>
</evidence>
<dbReference type="GO" id="GO:0006508">
    <property type="term" value="P:proteolysis"/>
    <property type="evidence" value="ECO:0007669"/>
    <property type="project" value="UniProtKB-KW"/>
</dbReference>
<dbReference type="Proteomes" id="UP000290288">
    <property type="component" value="Unassembled WGS sequence"/>
</dbReference>
<evidence type="ECO:0000256" key="8">
    <source>
        <dbReference type="ARBA" id="ARBA00023157"/>
    </source>
</evidence>
<feature type="chain" id="PRO_5020941988" description="Peptidase M43 pregnancy-associated plasma-A domain-containing protein" evidence="10">
    <location>
        <begin position="23"/>
        <end position="372"/>
    </location>
</feature>
<comment type="caution">
    <text evidence="12">The sequence shown here is derived from an EMBL/GenBank/DDBJ whole genome shotgun (WGS) entry which is preliminary data.</text>
</comment>
<evidence type="ECO:0000256" key="9">
    <source>
        <dbReference type="SAM" id="MobiDB-lite"/>
    </source>
</evidence>
<protein>
    <recommendedName>
        <fullName evidence="11">Peptidase M43 pregnancy-associated plasma-A domain-containing protein</fullName>
    </recommendedName>
</protein>
<keyword evidence="6" id="KW-0862">Zinc</keyword>
<dbReference type="PANTHER" id="PTHR47466:SF1">
    <property type="entry name" value="METALLOPROTEASE MEP1 (AFU_ORTHOLOGUE AFUA_1G07730)-RELATED"/>
    <property type="match status" value="1"/>
</dbReference>
<feature type="compositionally biased region" description="Low complexity" evidence="9">
    <location>
        <begin position="312"/>
        <end position="346"/>
    </location>
</feature>
<dbReference type="EMBL" id="SDEE01000085">
    <property type="protein sequence ID" value="RXW22065.1"/>
    <property type="molecule type" value="Genomic_DNA"/>
</dbReference>